<accession>A0A9Q1GDW3</accession>
<evidence type="ECO:0000313" key="1">
    <source>
        <dbReference type="EMBL" id="KAJ8382354.1"/>
    </source>
</evidence>
<evidence type="ECO:0000313" key="2">
    <source>
        <dbReference type="Proteomes" id="UP001152622"/>
    </source>
</evidence>
<sequence>MCCAVFVPYTVQDMDMVYLPARDEGERAGYTAENAAIINESWTGYEQIPSDRNIRLAHGFAGASERCGKARGKTPRPRVQI</sequence>
<dbReference type="AlphaFoldDB" id="A0A9Q1GDW3"/>
<keyword evidence="2" id="KW-1185">Reference proteome</keyword>
<proteinExistence type="predicted"/>
<reference evidence="1" key="1">
    <citation type="journal article" date="2023" name="Science">
        <title>Genome structures resolve the early diversification of teleost fishes.</title>
        <authorList>
            <person name="Parey E."/>
            <person name="Louis A."/>
            <person name="Montfort J."/>
            <person name="Bouchez O."/>
            <person name="Roques C."/>
            <person name="Iampietro C."/>
            <person name="Lluch J."/>
            <person name="Castinel A."/>
            <person name="Donnadieu C."/>
            <person name="Desvignes T."/>
            <person name="Floi Bucao C."/>
            <person name="Jouanno E."/>
            <person name="Wen M."/>
            <person name="Mejri S."/>
            <person name="Dirks R."/>
            <person name="Jansen H."/>
            <person name="Henkel C."/>
            <person name="Chen W.J."/>
            <person name="Zahm M."/>
            <person name="Cabau C."/>
            <person name="Klopp C."/>
            <person name="Thompson A.W."/>
            <person name="Robinson-Rechavi M."/>
            <person name="Braasch I."/>
            <person name="Lecointre G."/>
            <person name="Bobe J."/>
            <person name="Postlethwait J.H."/>
            <person name="Berthelot C."/>
            <person name="Roest Crollius H."/>
            <person name="Guiguen Y."/>
        </authorList>
    </citation>
    <scope>NUCLEOTIDE SEQUENCE</scope>
    <source>
        <strain evidence="1">WJC10195</strain>
    </source>
</reference>
<gene>
    <name evidence="1" type="ORF">SKAU_G00031320</name>
</gene>
<organism evidence="1 2">
    <name type="scientific">Synaphobranchus kaupii</name>
    <name type="common">Kaup's arrowtooth eel</name>
    <dbReference type="NCBI Taxonomy" id="118154"/>
    <lineage>
        <taxon>Eukaryota</taxon>
        <taxon>Metazoa</taxon>
        <taxon>Chordata</taxon>
        <taxon>Craniata</taxon>
        <taxon>Vertebrata</taxon>
        <taxon>Euteleostomi</taxon>
        <taxon>Actinopterygii</taxon>
        <taxon>Neopterygii</taxon>
        <taxon>Teleostei</taxon>
        <taxon>Anguilliformes</taxon>
        <taxon>Synaphobranchidae</taxon>
        <taxon>Synaphobranchus</taxon>
    </lineage>
</organism>
<dbReference type="Proteomes" id="UP001152622">
    <property type="component" value="Chromosome 1"/>
</dbReference>
<protein>
    <submittedName>
        <fullName evidence="1">Uncharacterized protein</fullName>
    </submittedName>
</protein>
<comment type="caution">
    <text evidence="1">The sequence shown here is derived from an EMBL/GenBank/DDBJ whole genome shotgun (WGS) entry which is preliminary data.</text>
</comment>
<dbReference type="EMBL" id="JAINUF010000001">
    <property type="protein sequence ID" value="KAJ8382354.1"/>
    <property type="molecule type" value="Genomic_DNA"/>
</dbReference>
<name>A0A9Q1GDW3_SYNKA</name>